<organism evidence="2 3">
    <name type="scientific">Pholiota conissans</name>
    <dbReference type="NCBI Taxonomy" id="109636"/>
    <lineage>
        <taxon>Eukaryota</taxon>
        <taxon>Fungi</taxon>
        <taxon>Dikarya</taxon>
        <taxon>Basidiomycota</taxon>
        <taxon>Agaricomycotina</taxon>
        <taxon>Agaricomycetes</taxon>
        <taxon>Agaricomycetidae</taxon>
        <taxon>Agaricales</taxon>
        <taxon>Agaricineae</taxon>
        <taxon>Strophariaceae</taxon>
        <taxon>Pholiota</taxon>
    </lineage>
</organism>
<evidence type="ECO:0000256" key="1">
    <source>
        <dbReference type="SAM" id="MobiDB-lite"/>
    </source>
</evidence>
<proteinExistence type="predicted"/>
<feature type="region of interest" description="Disordered" evidence="1">
    <location>
        <begin position="1"/>
        <end position="24"/>
    </location>
</feature>
<dbReference type="AlphaFoldDB" id="A0A9P6CTX3"/>
<dbReference type="Proteomes" id="UP000807469">
    <property type="component" value="Unassembled WGS sequence"/>
</dbReference>
<sequence>MLRRRTRTASAPTLRPESTPTFRNNDKDLEPAMKIYRSAYRSLVEFNILLRMNFGLSLNIECVPYAPAAYLGVSRRYRYRAQHPPAHIAEMRRYSYSMIDCWPAIVTLSKVLTTRRDGYSDNLLSASLNWPSPPMSQQLLSAVILEYSMSANDLSMCLESRKLEPRICSPP</sequence>
<feature type="compositionally biased region" description="Polar residues" evidence="1">
    <location>
        <begin position="8"/>
        <end position="23"/>
    </location>
</feature>
<dbReference type="EMBL" id="MU155586">
    <property type="protein sequence ID" value="KAF9472043.1"/>
    <property type="molecule type" value="Genomic_DNA"/>
</dbReference>
<evidence type="ECO:0000313" key="2">
    <source>
        <dbReference type="EMBL" id="KAF9472043.1"/>
    </source>
</evidence>
<accession>A0A9P6CTX3</accession>
<evidence type="ECO:0000313" key="3">
    <source>
        <dbReference type="Proteomes" id="UP000807469"/>
    </source>
</evidence>
<gene>
    <name evidence="2" type="ORF">BDN70DRAFT_509567</name>
</gene>
<reference evidence="2" key="1">
    <citation type="submission" date="2020-11" db="EMBL/GenBank/DDBJ databases">
        <authorList>
            <consortium name="DOE Joint Genome Institute"/>
            <person name="Ahrendt S."/>
            <person name="Riley R."/>
            <person name="Andreopoulos W."/>
            <person name="Labutti K."/>
            <person name="Pangilinan J."/>
            <person name="Ruiz-Duenas F.J."/>
            <person name="Barrasa J.M."/>
            <person name="Sanchez-Garcia M."/>
            <person name="Camarero S."/>
            <person name="Miyauchi S."/>
            <person name="Serrano A."/>
            <person name="Linde D."/>
            <person name="Babiker R."/>
            <person name="Drula E."/>
            <person name="Ayuso-Fernandez I."/>
            <person name="Pacheco R."/>
            <person name="Padilla G."/>
            <person name="Ferreira P."/>
            <person name="Barriuso J."/>
            <person name="Kellner H."/>
            <person name="Castanera R."/>
            <person name="Alfaro M."/>
            <person name="Ramirez L."/>
            <person name="Pisabarro A.G."/>
            <person name="Kuo A."/>
            <person name="Tritt A."/>
            <person name="Lipzen A."/>
            <person name="He G."/>
            <person name="Yan M."/>
            <person name="Ng V."/>
            <person name="Cullen D."/>
            <person name="Martin F."/>
            <person name="Rosso M.-N."/>
            <person name="Henrissat B."/>
            <person name="Hibbett D."/>
            <person name="Martinez A.T."/>
            <person name="Grigoriev I.V."/>
        </authorList>
    </citation>
    <scope>NUCLEOTIDE SEQUENCE</scope>
    <source>
        <strain evidence="2">CIRM-BRFM 674</strain>
    </source>
</reference>
<keyword evidence="3" id="KW-1185">Reference proteome</keyword>
<protein>
    <submittedName>
        <fullName evidence="2">Uncharacterized protein</fullName>
    </submittedName>
</protein>
<comment type="caution">
    <text evidence="2">The sequence shown here is derived from an EMBL/GenBank/DDBJ whole genome shotgun (WGS) entry which is preliminary data.</text>
</comment>
<name>A0A9P6CTX3_9AGAR</name>